<sequence>MVLFLNGPVQNGDFTFRNAPGKAVGIRLASALNSVLGRPEVPHLWNTATLSGDIRYRTQDRPHAPPRAAFEHARLTDKYGPGMPQPTSVITDADPGVAELALTIVDEHLANGVLRIGAANVQECAGCGHTVGLGARRCTSCTNECLRVRSTRHLIKDNGAGQATSASELLHMRNRRRQHHLDEISRHVPHRLLLSRPRSHGVHLDALGLRGHVLDPRTGLHVTALFATQRQGAELAAMTVTPNALVHIAAYASGFVDHHGHRLRYALHGRVPYDAVPALQRVYDFHRADDSDRRVFESWFLPLLALRNKNRTHPGQLPALVKYFLKVRRAEPRIDQDETAERLREKITMGDPDWVMDKHLLAAALNRHERLMSRV</sequence>
<protein>
    <submittedName>
        <fullName evidence="1">Uncharacterized protein</fullName>
    </submittedName>
</protein>
<gene>
    <name evidence="1" type="ORF">HNR07_005183</name>
</gene>
<reference evidence="1 2" key="1">
    <citation type="submission" date="2020-08" db="EMBL/GenBank/DDBJ databases">
        <title>Sequencing the genomes of 1000 actinobacteria strains.</title>
        <authorList>
            <person name="Klenk H.-P."/>
        </authorList>
    </citation>
    <scope>NUCLEOTIDE SEQUENCE [LARGE SCALE GENOMIC DNA]</scope>
    <source>
        <strain evidence="1 2">DSM 44598</strain>
    </source>
</reference>
<dbReference type="RefSeq" id="WP_184367104.1">
    <property type="nucleotide sequence ID" value="NZ_BAAAKM010000146.1"/>
</dbReference>
<proteinExistence type="predicted"/>
<comment type="caution">
    <text evidence="1">The sequence shown here is derived from an EMBL/GenBank/DDBJ whole genome shotgun (WGS) entry which is preliminary data.</text>
</comment>
<dbReference type="Proteomes" id="UP000579647">
    <property type="component" value="Unassembled WGS sequence"/>
</dbReference>
<evidence type="ECO:0000313" key="1">
    <source>
        <dbReference type="EMBL" id="MBB5494046.1"/>
    </source>
</evidence>
<dbReference type="AlphaFoldDB" id="A0A840WQS9"/>
<keyword evidence="2" id="KW-1185">Reference proteome</keyword>
<evidence type="ECO:0000313" key="2">
    <source>
        <dbReference type="Proteomes" id="UP000579647"/>
    </source>
</evidence>
<dbReference type="EMBL" id="JACHDO010000001">
    <property type="protein sequence ID" value="MBB5494046.1"/>
    <property type="molecule type" value="Genomic_DNA"/>
</dbReference>
<accession>A0A840WQS9</accession>
<organism evidence="1 2">
    <name type="scientific">Nocardiopsis metallicus</name>
    <dbReference type="NCBI Taxonomy" id="179819"/>
    <lineage>
        <taxon>Bacteria</taxon>
        <taxon>Bacillati</taxon>
        <taxon>Actinomycetota</taxon>
        <taxon>Actinomycetes</taxon>
        <taxon>Streptosporangiales</taxon>
        <taxon>Nocardiopsidaceae</taxon>
        <taxon>Nocardiopsis</taxon>
    </lineage>
</organism>
<name>A0A840WQS9_9ACTN</name>